<dbReference type="Gene3D" id="3.30.2020.10">
    <property type="entry name" value="NE0471-like N-terminal domain"/>
    <property type="match status" value="1"/>
</dbReference>
<name>A0A6B0YST0_9CHLR</name>
<reference evidence="1" key="1">
    <citation type="submission" date="2019-09" db="EMBL/GenBank/DDBJ databases">
        <title>Characterisation of the sponge microbiome using genome-centric metagenomics.</title>
        <authorList>
            <person name="Engelberts J.P."/>
            <person name="Robbins S.J."/>
            <person name="De Goeij J.M."/>
            <person name="Aranda M."/>
            <person name="Bell S.C."/>
            <person name="Webster N.S."/>
        </authorList>
    </citation>
    <scope>NUCLEOTIDE SEQUENCE</scope>
    <source>
        <strain evidence="1">SB0664_bin_27</strain>
    </source>
</reference>
<comment type="caution">
    <text evidence="1">The sequence shown here is derived from an EMBL/GenBank/DDBJ whole genome shotgun (WGS) entry which is preliminary data.</text>
</comment>
<evidence type="ECO:0000313" key="1">
    <source>
        <dbReference type="EMBL" id="MXY93783.1"/>
    </source>
</evidence>
<sequence length="95" mass="11076">MPVNVEARSGYTIFIEFSDGQLGEVDLSEWSNKEVFRRWKEREFFESVHVDDRKTIAWGSNEDLDVCADTIYMMLTGATVEELFPRLQGLMEEYA</sequence>
<dbReference type="Pfam" id="PF10387">
    <property type="entry name" value="DUF2442"/>
    <property type="match status" value="1"/>
</dbReference>
<gene>
    <name evidence="1" type="ORF">F4Y42_10080</name>
</gene>
<protein>
    <submittedName>
        <fullName evidence="1">DUF2442 domain-containing protein</fullName>
    </submittedName>
</protein>
<dbReference type="AlphaFoldDB" id="A0A6B0YST0"/>
<dbReference type="InterPro" id="IPR018841">
    <property type="entry name" value="DUF2442"/>
</dbReference>
<organism evidence="1">
    <name type="scientific">Caldilineaceae bacterium SB0664_bin_27</name>
    <dbReference type="NCBI Taxonomy" id="2605260"/>
    <lineage>
        <taxon>Bacteria</taxon>
        <taxon>Bacillati</taxon>
        <taxon>Chloroflexota</taxon>
        <taxon>Caldilineae</taxon>
        <taxon>Caldilineales</taxon>
        <taxon>Caldilineaceae</taxon>
    </lineage>
</organism>
<proteinExistence type="predicted"/>
<dbReference type="EMBL" id="VXRG01000086">
    <property type="protein sequence ID" value="MXY93783.1"/>
    <property type="molecule type" value="Genomic_DNA"/>
</dbReference>
<dbReference type="SUPFAM" id="SSF143880">
    <property type="entry name" value="NE0471 N-terminal domain-like"/>
    <property type="match status" value="1"/>
</dbReference>
<accession>A0A6B0YST0</accession>
<dbReference type="InterPro" id="IPR036782">
    <property type="entry name" value="NE0471-like_N"/>
</dbReference>